<keyword evidence="4" id="KW-1185">Reference proteome</keyword>
<dbReference type="GO" id="GO:0016491">
    <property type="term" value="F:oxidoreductase activity"/>
    <property type="evidence" value="ECO:0007669"/>
    <property type="project" value="UniProtKB-KW"/>
</dbReference>
<dbReference type="EMBL" id="LIWG01000010">
    <property type="protein sequence ID" value="MBE3608608.1"/>
    <property type="molecule type" value="Genomic_DNA"/>
</dbReference>
<dbReference type="InterPro" id="IPR036812">
    <property type="entry name" value="NAD(P)_OxRdtase_dom_sf"/>
</dbReference>
<accession>A0AAW3ZX94</accession>
<dbReference type="Proteomes" id="UP000650616">
    <property type="component" value="Unassembled WGS sequence"/>
</dbReference>
<sequence>MKYTKLGNTDISVSRVCVGCMGFGDKDKGMAWSLPYNESAKIIKYTLEKGINFFDTAMVYSAGTSEEYVGRALNEYAKRDEVVVTTKFTPRTQAAIDQGVSGQKFITKCVDDSLKRMGMDYIDLYVYHWWDYHTPMEDIMQGLHEVVKAGKVRAIGISNCYAWQLAKANAYAEANNLTKFASVQGHYNLIFREEEREMVPLCREDNIALTPYSALAAGRLARLGDEKTLRLESDKVANSKYDATAAQDALIIARVAELAKKRGVSMSEISISWLISKTTSPIIGMTKPSNADGAVNAVNLTLTTEEIAYLEEPYVPHSIVGVMANEAMKKPGR</sequence>
<protein>
    <submittedName>
        <fullName evidence="3">Aldo/keto reductase</fullName>
    </submittedName>
</protein>
<reference evidence="3 4" key="1">
    <citation type="submission" date="2015-08" db="EMBL/GenBank/DDBJ databases">
        <title>Comparative genomics of the Campylobacter concisus group.</title>
        <authorList>
            <person name="Yee E."/>
            <person name="Chapman M.H."/>
            <person name="Huynh S."/>
            <person name="Bono J.L."/>
            <person name="On S.L."/>
            <person name="St Leger J."/>
            <person name="Foster G."/>
            <person name="Parker C.T."/>
            <person name="Miller W.G."/>
        </authorList>
    </citation>
    <scope>NUCLEOTIDE SEQUENCE [LARGE SCALE GENOMIC DNA]</scope>
    <source>
        <strain evidence="3 4">RM9337</strain>
    </source>
</reference>
<name>A0AAW3ZX94_9BACT</name>
<dbReference type="InterPro" id="IPR023210">
    <property type="entry name" value="NADP_OxRdtase_dom"/>
</dbReference>
<dbReference type="PANTHER" id="PTHR43364">
    <property type="entry name" value="NADH-SPECIFIC METHYLGLYOXAL REDUCTASE-RELATED"/>
    <property type="match status" value="1"/>
</dbReference>
<dbReference type="SUPFAM" id="SSF51430">
    <property type="entry name" value="NAD(P)-linked oxidoreductase"/>
    <property type="match status" value="1"/>
</dbReference>
<dbReference type="Pfam" id="PF00248">
    <property type="entry name" value="Aldo_ket_red"/>
    <property type="match status" value="1"/>
</dbReference>
<dbReference type="FunFam" id="3.20.20.100:FF:000004">
    <property type="entry name" value="Oxidoreductase, aldo/keto reductase"/>
    <property type="match status" value="1"/>
</dbReference>
<gene>
    <name evidence="3" type="ORF">CCAL9337_07740</name>
</gene>
<feature type="domain" description="NADP-dependent oxidoreductase" evidence="2">
    <location>
        <begin position="16"/>
        <end position="312"/>
    </location>
</feature>
<dbReference type="CDD" id="cd19079">
    <property type="entry name" value="AKR_EcYajO-like"/>
    <property type="match status" value="1"/>
</dbReference>
<dbReference type="PRINTS" id="PR00069">
    <property type="entry name" value="ALDKETRDTASE"/>
</dbReference>
<dbReference type="RefSeq" id="WP_170016856.1">
    <property type="nucleotide sequence ID" value="NZ_CP012545.1"/>
</dbReference>
<dbReference type="GO" id="GO:0005829">
    <property type="term" value="C:cytosol"/>
    <property type="evidence" value="ECO:0007669"/>
    <property type="project" value="UniProtKB-ARBA"/>
</dbReference>
<dbReference type="AlphaFoldDB" id="A0AAW3ZX94"/>
<dbReference type="Gene3D" id="3.20.20.100">
    <property type="entry name" value="NADP-dependent oxidoreductase domain"/>
    <property type="match status" value="1"/>
</dbReference>
<proteinExistence type="predicted"/>
<dbReference type="PANTHER" id="PTHR43364:SF4">
    <property type="entry name" value="NAD(P)-LINKED OXIDOREDUCTASE SUPERFAMILY PROTEIN"/>
    <property type="match status" value="1"/>
</dbReference>
<comment type="caution">
    <text evidence="3">The sequence shown here is derived from an EMBL/GenBank/DDBJ whole genome shotgun (WGS) entry which is preliminary data.</text>
</comment>
<organism evidence="3 4">
    <name type="scientific">Campylobacter californiensis</name>
    <dbReference type="NCBI Taxonomy" id="1032243"/>
    <lineage>
        <taxon>Bacteria</taxon>
        <taxon>Pseudomonadati</taxon>
        <taxon>Campylobacterota</taxon>
        <taxon>Epsilonproteobacteria</taxon>
        <taxon>Campylobacterales</taxon>
        <taxon>Campylobacteraceae</taxon>
        <taxon>Campylobacter</taxon>
    </lineage>
</organism>
<dbReference type="InterPro" id="IPR020471">
    <property type="entry name" value="AKR"/>
</dbReference>
<evidence type="ECO:0000313" key="3">
    <source>
        <dbReference type="EMBL" id="MBE3608608.1"/>
    </source>
</evidence>
<evidence type="ECO:0000313" key="4">
    <source>
        <dbReference type="Proteomes" id="UP000650616"/>
    </source>
</evidence>
<dbReference type="InterPro" id="IPR050523">
    <property type="entry name" value="AKR_Detox_Biosynth"/>
</dbReference>
<keyword evidence="1" id="KW-0560">Oxidoreductase</keyword>
<evidence type="ECO:0000256" key="1">
    <source>
        <dbReference type="ARBA" id="ARBA00023002"/>
    </source>
</evidence>
<evidence type="ECO:0000259" key="2">
    <source>
        <dbReference type="Pfam" id="PF00248"/>
    </source>
</evidence>